<dbReference type="Pfam" id="PF00512">
    <property type="entry name" value="HisKA"/>
    <property type="match status" value="1"/>
</dbReference>
<evidence type="ECO:0000256" key="5">
    <source>
        <dbReference type="ARBA" id="ARBA00022553"/>
    </source>
</evidence>
<evidence type="ECO:0000256" key="6">
    <source>
        <dbReference type="ARBA" id="ARBA00022679"/>
    </source>
</evidence>
<dbReference type="EMBL" id="CAPB01000025">
    <property type="protein sequence ID" value="CCO94490.1"/>
    <property type="molecule type" value="Genomic_DNA"/>
</dbReference>
<dbReference type="InterPro" id="IPR036097">
    <property type="entry name" value="HisK_dim/P_sf"/>
</dbReference>
<evidence type="ECO:0000256" key="9">
    <source>
        <dbReference type="ARBA" id="ARBA00022777"/>
    </source>
</evidence>
<keyword evidence="13 14" id="KW-0472">Membrane</keyword>
<evidence type="ECO:0000256" key="8">
    <source>
        <dbReference type="ARBA" id="ARBA00022741"/>
    </source>
</evidence>
<dbReference type="Proteomes" id="UP000013111">
    <property type="component" value="Unassembled WGS sequence"/>
</dbReference>
<keyword evidence="8" id="KW-0547">Nucleotide-binding</keyword>
<dbReference type="SMART" id="SM00304">
    <property type="entry name" value="HAMP"/>
    <property type="match status" value="1"/>
</dbReference>
<dbReference type="SUPFAM" id="SSF158472">
    <property type="entry name" value="HAMP domain-like"/>
    <property type="match status" value="1"/>
</dbReference>
<comment type="catalytic activity">
    <reaction evidence="1">
        <text>ATP + protein L-histidine = ADP + protein N-phospho-L-histidine.</text>
        <dbReference type="EC" id="2.7.13.3"/>
    </reaction>
</comment>
<evidence type="ECO:0000259" key="16">
    <source>
        <dbReference type="PROSITE" id="PS50885"/>
    </source>
</evidence>
<dbReference type="CDD" id="cd00075">
    <property type="entry name" value="HATPase"/>
    <property type="match status" value="1"/>
</dbReference>
<comment type="caution">
    <text evidence="17">The sequence shown here is derived from an EMBL/GenBank/DDBJ whole genome shotgun (WGS) entry which is preliminary data.</text>
</comment>
<protein>
    <recommendedName>
        <fullName evidence="3">histidine kinase</fullName>
        <ecNumber evidence="3">2.7.13.3</ecNumber>
    </recommendedName>
</protein>
<dbReference type="RefSeq" id="WP_004158922.1">
    <property type="nucleotide sequence ID" value="NZ_BAYW01000024.1"/>
</dbReference>
<keyword evidence="12" id="KW-0902">Two-component regulatory system</keyword>
<dbReference type="PROSITE" id="PS50885">
    <property type="entry name" value="HAMP"/>
    <property type="match status" value="1"/>
</dbReference>
<dbReference type="Gene3D" id="1.10.287.130">
    <property type="match status" value="1"/>
</dbReference>
<dbReference type="PRINTS" id="PR00344">
    <property type="entry name" value="BCTRLSENSOR"/>
</dbReference>
<feature type="domain" description="HAMP" evidence="16">
    <location>
        <begin position="174"/>
        <end position="229"/>
    </location>
</feature>
<dbReference type="AlphaFoldDB" id="A0A831EKG4"/>
<evidence type="ECO:0000256" key="10">
    <source>
        <dbReference type="ARBA" id="ARBA00022840"/>
    </source>
</evidence>
<dbReference type="SMART" id="SM00388">
    <property type="entry name" value="HisKA"/>
    <property type="match status" value="1"/>
</dbReference>
<feature type="domain" description="Histidine kinase" evidence="15">
    <location>
        <begin position="237"/>
        <end position="449"/>
    </location>
</feature>
<dbReference type="PANTHER" id="PTHR45528">
    <property type="entry name" value="SENSOR HISTIDINE KINASE CPXA"/>
    <property type="match status" value="1"/>
</dbReference>
<evidence type="ECO:0000313" key="18">
    <source>
        <dbReference type="Proteomes" id="UP000013111"/>
    </source>
</evidence>
<evidence type="ECO:0000259" key="15">
    <source>
        <dbReference type="PROSITE" id="PS50109"/>
    </source>
</evidence>
<accession>A0A831EKG4</accession>
<dbReference type="GeneID" id="97606689"/>
<keyword evidence="4" id="KW-1003">Cell membrane</keyword>
<comment type="subcellular location">
    <subcellularLocation>
        <location evidence="2">Cell membrane</location>
        <topology evidence="2">Multi-pass membrane protein</topology>
    </subcellularLocation>
</comment>
<dbReference type="InterPro" id="IPR004358">
    <property type="entry name" value="Sig_transdc_His_kin-like_C"/>
</dbReference>
<feature type="transmembrane region" description="Helical" evidence="14">
    <location>
        <begin position="9"/>
        <end position="32"/>
    </location>
</feature>
<proteinExistence type="predicted"/>
<dbReference type="GO" id="GO:0005886">
    <property type="term" value="C:plasma membrane"/>
    <property type="evidence" value="ECO:0007669"/>
    <property type="project" value="UniProtKB-SubCell"/>
</dbReference>
<evidence type="ECO:0000256" key="11">
    <source>
        <dbReference type="ARBA" id="ARBA00022989"/>
    </source>
</evidence>
<keyword evidence="6 17" id="KW-0808">Transferase</keyword>
<reference evidence="17 18" key="1">
    <citation type="submission" date="2012-11" db="EMBL/GenBank/DDBJ databases">
        <authorList>
            <person name="Linke B."/>
        </authorList>
    </citation>
    <scope>NUCLEOTIDE SEQUENCE [LARGE SCALE GENOMIC DNA]</scope>
    <source>
        <strain evidence="18">CFBP 1232</strain>
    </source>
</reference>
<evidence type="ECO:0000256" key="7">
    <source>
        <dbReference type="ARBA" id="ARBA00022692"/>
    </source>
</evidence>
<dbReference type="GO" id="GO:0005524">
    <property type="term" value="F:ATP binding"/>
    <property type="evidence" value="ECO:0007669"/>
    <property type="project" value="UniProtKB-KW"/>
</dbReference>
<keyword evidence="7 14" id="KW-0812">Transmembrane</keyword>
<name>A0A831EKG4_ERWAM</name>
<dbReference type="Gene3D" id="3.30.565.10">
    <property type="entry name" value="Histidine kinase-like ATPase, C-terminal domain"/>
    <property type="match status" value="1"/>
</dbReference>
<dbReference type="InterPro" id="IPR036890">
    <property type="entry name" value="HATPase_C_sf"/>
</dbReference>
<evidence type="ECO:0000256" key="13">
    <source>
        <dbReference type="ARBA" id="ARBA00023136"/>
    </source>
</evidence>
<evidence type="ECO:0000256" key="12">
    <source>
        <dbReference type="ARBA" id="ARBA00023012"/>
    </source>
</evidence>
<sequence length="454" mass="50679">MKSGLRGFLFWKILLGFWLTFIVISQLLWLGFGLYGKHHEPPENQATRRIINLQMTSAASVLQRGGLDALNNMMVDWPAGDRRFFSVQLTDSLPFAQSPHDELNHFLPPGKFSEEITESVTGADGRHYQLRYDVAGMRADSGMERRSHRILNMPLPLFIVGGICGLLFSLCLAWNLTRPMRQLRAGFARVSRGDLSVRLFPQMRLRHDELSAVARDFDAMVDRLSVLVSAREELLHDISHELRSPLARLQLATGLARQTPGSVGAALDRIDEEARRLDKMIGELLTLSRTEQQKLPDEQYFDLLGLLAAVTNDARYEAQIPGVEILLEADRQHDYTVKGDANLIRSAVENVVRNALRFSTQGQQVQITLRHEDGWLTIGVHDRGPGVEADKLSSIFDPFVRVNSPLSGKGYGLGLSIVRKVVLAHGGEVSAVNAREGGLELTIRLPHWEIESGG</sequence>
<dbReference type="CDD" id="cd06225">
    <property type="entry name" value="HAMP"/>
    <property type="match status" value="1"/>
</dbReference>
<dbReference type="EC" id="2.7.13.3" evidence="3"/>
<evidence type="ECO:0000256" key="4">
    <source>
        <dbReference type="ARBA" id="ARBA00022475"/>
    </source>
</evidence>
<keyword evidence="10" id="KW-0067">ATP-binding</keyword>
<dbReference type="Pfam" id="PF00672">
    <property type="entry name" value="HAMP"/>
    <property type="match status" value="1"/>
</dbReference>
<evidence type="ECO:0000256" key="3">
    <source>
        <dbReference type="ARBA" id="ARBA00012438"/>
    </source>
</evidence>
<evidence type="ECO:0000313" key="17">
    <source>
        <dbReference type="EMBL" id="CCO94490.1"/>
    </source>
</evidence>
<dbReference type="Pfam" id="PF02518">
    <property type="entry name" value="HATPase_c"/>
    <property type="match status" value="1"/>
</dbReference>
<dbReference type="InterPro" id="IPR003661">
    <property type="entry name" value="HisK_dim/P_dom"/>
</dbReference>
<evidence type="ECO:0000256" key="1">
    <source>
        <dbReference type="ARBA" id="ARBA00000085"/>
    </source>
</evidence>
<feature type="transmembrane region" description="Helical" evidence="14">
    <location>
        <begin position="155"/>
        <end position="176"/>
    </location>
</feature>
<dbReference type="InterPro" id="IPR003594">
    <property type="entry name" value="HATPase_dom"/>
</dbReference>
<dbReference type="InterPro" id="IPR005467">
    <property type="entry name" value="His_kinase_dom"/>
</dbReference>
<dbReference type="SUPFAM" id="SSF55874">
    <property type="entry name" value="ATPase domain of HSP90 chaperone/DNA topoisomerase II/histidine kinase"/>
    <property type="match status" value="1"/>
</dbReference>
<organism evidence="17 18">
    <name type="scientific">Erwinia amylovora NBRC 12687 = CFBP 1232</name>
    <dbReference type="NCBI Taxonomy" id="1219359"/>
    <lineage>
        <taxon>Bacteria</taxon>
        <taxon>Pseudomonadati</taxon>
        <taxon>Pseudomonadota</taxon>
        <taxon>Gammaproteobacteria</taxon>
        <taxon>Enterobacterales</taxon>
        <taxon>Erwiniaceae</taxon>
        <taxon>Erwinia</taxon>
    </lineage>
</organism>
<evidence type="ECO:0000256" key="14">
    <source>
        <dbReference type="SAM" id="Phobius"/>
    </source>
</evidence>
<gene>
    <name evidence="17" type="ORF">BN437_2579</name>
</gene>
<keyword evidence="9 17" id="KW-0418">Kinase</keyword>
<dbReference type="SUPFAM" id="SSF47384">
    <property type="entry name" value="Homodimeric domain of signal transducing histidine kinase"/>
    <property type="match status" value="1"/>
</dbReference>
<dbReference type="InterPro" id="IPR050398">
    <property type="entry name" value="HssS/ArlS-like"/>
</dbReference>
<keyword evidence="11 14" id="KW-1133">Transmembrane helix</keyword>
<dbReference type="CDD" id="cd00082">
    <property type="entry name" value="HisKA"/>
    <property type="match status" value="1"/>
</dbReference>
<reference evidence="17 18" key="2">
    <citation type="submission" date="2013-04" db="EMBL/GenBank/DDBJ databases">
        <title>Comparative genomics of 12 strains of Erwinia amylovora identifies a pan-genome with a large conserved core and provides insights into host specificity.</title>
        <authorList>
            <person name="Mann R.A."/>
            <person name="Smits T.H.M."/>
            <person name="Buehlmann A."/>
            <person name="Blom J."/>
            <person name="Goesmann A."/>
            <person name="Frey J.E."/>
            <person name="Plummer K.M."/>
            <person name="Beer S.V."/>
            <person name="Luck J."/>
            <person name="Duffy B."/>
            <person name="Rodoni B."/>
        </authorList>
    </citation>
    <scope>NUCLEOTIDE SEQUENCE [LARGE SCALE GENOMIC DNA]</scope>
    <source>
        <strain evidence="18">CFBP 1232</strain>
    </source>
</reference>
<dbReference type="PANTHER" id="PTHR45528:SF1">
    <property type="entry name" value="SENSOR HISTIDINE KINASE CPXA"/>
    <property type="match status" value="1"/>
</dbReference>
<dbReference type="Gene3D" id="1.10.8.500">
    <property type="entry name" value="HAMP domain in histidine kinase"/>
    <property type="match status" value="1"/>
</dbReference>
<evidence type="ECO:0000256" key="2">
    <source>
        <dbReference type="ARBA" id="ARBA00004651"/>
    </source>
</evidence>
<dbReference type="GO" id="GO:0000155">
    <property type="term" value="F:phosphorelay sensor kinase activity"/>
    <property type="evidence" value="ECO:0007669"/>
    <property type="project" value="InterPro"/>
</dbReference>
<dbReference type="PROSITE" id="PS50109">
    <property type="entry name" value="HIS_KIN"/>
    <property type="match status" value="1"/>
</dbReference>
<dbReference type="InterPro" id="IPR003660">
    <property type="entry name" value="HAMP_dom"/>
</dbReference>
<keyword evidence="5" id="KW-0597">Phosphoprotein</keyword>
<dbReference type="SMART" id="SM00387">
    <property type="entry name" value="HATPase_c"/>
    <property type="match status" value="1"/>
</dbReference>